<evidence type="ECO:0000313" key="2">
    <source>
        <dbReference type="Proteomes" id="UP000179840"/>
    </source>
</evidence>
<sequence length="137" mass="15172">MTVFSIGDTNFDVDIAKSSISLEEDGTGMVELNIDIHGDDDVFMRLTEPDDAEWSWALYPPAFFLHGLRIPEGQGGTFAIGMLDTHPEAEESGMYMMEYGDVSAVNIIELSARRLLVSGMVDLCGKRLPFHIDMPRA</sequence>
<protein>
    <submittedName>
        <fullName evidence="1">Uncharacterized protein</fullName>
    </submittedName>
</protein>
<evidence type="ECO:0000313" key="1">
    <source>
        <dbReference type="EMBL" id="OHV95719.1"/>
    </source>
</evidence>
<gene>
    <name evidence="1" type="ORF">AKG95_12330</name>
</gene>
<proteinExistence type="predicted"/>
<dbReference type="EMBL" id="LFKP01000008">
    <property type="protein sequence ID" value="OHV95719.1"/>
    <property type="molecule type" value="Genomic_DNA"/>
</dbReference>
<comment type="caution">
    <text evidence="1">The sequence shown here is derived from an EMBL/GenBank/DDBJ whole genome shotgun (WGS) entry which is preliminary data.</text>
</comment>
<dbReference type="RefSeq" id="WP_071077172.1">
    <property type="nucleotide sequence ID" value="NZ_LFKP01000008.1"/>
</dbReference>
<reference evidence="1 2" key="1">
    <citation type="submission" date="2015-06" db="EMBL/GenBank/DDBJ databases">
        <title>Draft genome sequencing of a biphenyl-degrading bacterium, Janthinobacterium lividum MEG1.</title>
        <authorList>
            <person name="Shimodaira J."/>
            <person name="Hatta T."/>
        </authorList>
    </citation>
    <scope>NUCLEOTIDE SEQUENCE [LARGE SCALE GENOMIC DNA]</scope>
    <source>
        <strain evidence="1 2">MEG1</strain>
    </source>
</reference>
<organism evidence="1 2">
    <name type="scientific">Janthinobacterium lividum</name>
    <dbReference type="NCBI Taxonomy" id="29581"/>
    <lineage>
        <taxon>Bacteria</taxon>
        <taxon>Pseudomonadati</taxon>
        <taxon>Pseudomonadota</taxon>
        <taxon>Betaproteobacteria</taxon>
        <taxon>Burkholderiales</taxon>
        <taxon>Oxalobacteraceae</taxon>
        <taxon>Janthinobacterium</taxon>
    </lineage>
</organism>
<accession>A0A1S1U6L0</accession>
<name>A0A1S1U6L0_9BURK</name>
<dbReference type="Proteomes" id="UP000179840">
    <property type="component" value="Unassembled WGS sequence"/>
</dbReference>
<dbReference type="AlphaFoldDB" id="A0A1S1U6L0"/>